<feature type="transmembrane region" description="Helical" evidence="1">
    <location>
        <begin position="31"/>
        <end position="49"/>
    </location>
</feature>
<dbReference type="AlphaFoldDB" id="A0A1Z8AJZ3"/>
<proteinExistence type="predicted"/>
<reference evidence="3" key="1">
    <citation type="journal article" date="2017" name="Proc. Natl. Acad. Sci. U.S.A.">
        <title>Simulation of Deepwater Horizon oil plume reveals substrate specialization within a complex community of hydrocarbon-degraders.</title>
        <authorList>
            <person name="Hu P."/>
            <person name="Dubinsky E.A."/>
            <person name="Probst A.J."/>
            <person name="Wang J."/>
            <person name="Sieber C.M.K."/>
            <person name="Tom L.M."/>
            <person name="Gardinali P."/>
            <person name="Banfield J.F."/>
            <person name="Atlas R.M."/>
            <person name="Andersen G.L."/>
        </authorList>
    </citation>
    <scope>NUCLEOTIDE SEQUENCE [LARGE SCALE GENOMIC DNA]</scope>
</reference>
<dbReference type="EMBL" id="MAAX01000193">
    <property type="protein sequence ID" value="OUS10651.1"/>
    <property type="molecule type" value="Genomic_DNA"/>
</dbReference>
<feature type="transmembrane region" description="Helical" evidence="1">
    <location>
        <begin position="116"/>
        <end position="134"/>
    </location>
</feature>
<sequence>MINDLLQHVNDSGPIYKETVMGRFPVEPFNTASNLIFLACIIYFSILIYKSDYKHWFLRCCMPVFFIGFVGGTIYHASRSNEIWLLMDWVPIVVLCLACSFYFIFRLTVSMVQKGALILMILGLHIIPQLLPLPQGYRTSTGYLGTAIGVLLPVFIYAYRHQWKHFKNVVFSILAVITAISFRTLDKKYPIEFLDMGTHWLWHTFGGIAVFFLMRYIYLDVENSERYNTRKHS</sequence>
<evidence type="ECO:0000313" key="3">
    <source>
        <dbReference type="Proteomes" id="UP000196102"/>
    </source>
</evidence>
<evidence type="ECO:0000313" key="2">
    <source>
        <dbReference type="EMBL" id="OUS10651.1"/>
    </source>
</evidence>
<feature type="transmembrane region" description="Helical" evidence="1">
    <location>
        <begin position="166"/>
        <end position="185"/>
    </location>
</feature>
<dbReference type="Proteomes" id="UP000196102">
    <property type="component" value="Unassembled WGS sequence"/>
</dbReference>
<keyword evidence="1" id="KW-0472">Membrane</keyword>
<feature type="transmembrane region" description="Helical" evidence="1">
    <location>
        <begin position="56"/>
        <end position="77"/>
    </location>
</feature>
<keyword evidence="1" id="KW-1133">Transmembrane helix</keyword>
<gene>
    <name evidence="2" type="ORF">A9Q93_12655</name>
</gene>
<name>A0A1Z8AJZ3_9FLAO</name>
<feature type="transmembrane region" description="Helical" evidence="1">
    <location>
        <begin position="140"/>
        <end position="159"/>
    </location>
</feature>
<evidence type="ECO:0000256" key="1">
    <source>
        <dbReference type="SAM" id="Phobius"/>
    </source>
</evidence>
<accession>A0A1Z8AJZ3</accession>
<comment type="caution">
    <text evidence="2">The sequence shown here is derived from an EMBL/GenBank/DDBJ whole genome shotgun (WGS) entry which is preliminary data.</text>
</comment>
<keyword evidence="1" id="KW-0812">Transmembrane</keyword>
<feature type="transmembrane region" description="Helical" evidence="1">
    <location>
        <begin position="83"/>
        <end position="104"/>
    </location>
</feature>
<organism evidence="2 3">
    <name type="scientific">Nonlabens dokdonensis</name>
    <dbReference type="NCBI Taxonomy" id="328515"/>
    <lineage>
        <taxon>Bacteria</taxon>
        <taxon>Pseudomonadati</taxon>
        <taxon>Bacteroidota</taxon>
        <taxon>Flavobacteriia</taxon>
        <taxon>Flavobacteriales</taxon>
        <taxon>Flavobacteriaceae</taxon>
        <taxon>Nonlabens</taxon>
    </lineage>
</organism>
<evidence type="ECO:0008006" key="4">
    <source>
        <dbReference type="Google" id="ProtNLM"/>
    </source>
</evidence>
<protein>
    <recommendedName>
        <fullName evidence="4">Hemolysin III</fullName>
    </recommendedName>
</protein>
<feature type="transmembrane region" description="Helical" evidence="1">
    <location>
        <begin position="200"/>
        <end position="218"/>
    </location>
</feature>